<keyword evidence="2" id="KW-0812">Transmembrane</keyword>
<name>C7DIR0_MICA2</name>
<organism evidence="3 4">
    <name type="scientific">Candidatus Micrarchaeum acidiphilum ARMAN-2</name>
    <dbReference type="NCBI Taxonomy" id="425595"/>
    <lineage>
        <taxon>Archaea</taxon>
        <taxon>Candidatus Micrarchaeota</taxon>
        <taxon>Candidatus Micrarchaeia</taxon>
        <taxon>Candidatus Micrarchaeales</taxon>
        <taxon>Candidatus Micrarchaeaceae</taxon>
        <taxon>Candidatus Micrarchaeum</taxon>
    </lineage>
</organism>
<keyword evidence="4" id="KW-1185">Reference proteome</keyword>
<evidence type="ECO:0000313" key="3">
    <source>
        <dbReference type="EMBL" id="EET89834.1"/>
    </source>
</evidence>
<accession>C7DIR0</accession>
<gene>
    <name evidence="3" type="ORF">UNLARM2_0948</name>
</gene>
<reference evidence="3 4" key="2">
    <citation type="journal article" date="2010" name="Proc. Natl. Acad. Sci. U.S.A.">
        <title>Enigmatic, ultrasmall, uncultivated Archaea.</title>
        <authorList>
            <person name="Baker B.J."/>
            <person name="Comolli L.R."/>
            <person name="Dick G.J."/>
            <person name="Hauser L.J."/>
            <person name="Hyatt D."/>
            <person name="Dill B.D."/>
            <person name="Land M.L."/>
            <person name="Verberkmoes N.C."/>
            <person name="Hettich R.L."/>
            <person name="Banfield J.F."/>
        </authorList>
    </citation>
    <scope>NUCLEOTIDE SEQUENCE [LARGE SCALE GENOMIC DNA]</scope>
    <source>
        <strain evidence="3">ARMAN-2</strain>
    </source>
</reference>
<feature type="transmembrane region" description="Helical" evidence="2">
    <location>
        <begin position="51"/>
        <end position="70"/>
    </location>
</feature>
<dbReference type="Proteomes" id="UP000332487">
    <property type="component" value="Unassembled WGS sequence"/>
</dbReference>
<evidence type="ECO:0000256" key="2">
    <source>
        <dbReference type="SAM" id="Phobius"/>
    </source>
</evidence>
<evidence type="ECO:0000256" key="1">
    <source>
        <dbReference type="SAM" id="MobiDB-lite"/>
    </source>
</evidence>
<feature type="region of interest" description="Disordered" evidence="1">
    <location>
        <begin position="26"/>
        <end position="45"/>
    </location>
</feature>
<keyword evidence="2" id="KW-1133">Transmembrane helix</keyword>
<protein>
    <submittedName>
        <fullName evidence="3">Uncharacterized protein</fullName>
    </submittedName>
</protein>
<dbReference type="EMBL" id="GG697241">
    <property type="protein sequence ID" value="EET89834.1"/>
    <property type="molecule type" value="Genomic_DNA"/>
</dbReference>
<proteinExistence type="predicted"/>
<keyword evidence="2" id="KW-0472">Membrane</keyword>
<evidence type="ECO:0000313" key="4">
    <source>
        <dbReference type="Proteomes" id="UP000332487"/>
    </source>
</evidence>
<feature type="compositionally biased region" description="Polar residues" evidence="1">
    <location>
        <begin position="26"/>
        <end position="35"/>
    </location>
</feature>
<dbReference type="AlphaFoldDB" id="C7DIR0"/>
<reference evidence="3 4" key="1">
    <citation type="journal article" date="2009" name="Genome Biol.">
        <title>Community-wide analysis of microbial genome sequence signatures.</title>
        <authorList>
            <person name="Dick G.J."/>
            <person name="Andersson A.F."/>
            <person name="Baker B.J."/>
            <person name="Simmons S.L."/>
            <person name="Thomas B.C."/>
            <person name="Yelton A.P."/>
            <person name="Banfield J.F."/>
        </authorList>
    </citation>
    <scope>NUCLEOTIDE SEQUENCE [LARGE SCALE GENOMIC DNA]</scope>
    <source>
        <strain evidence="3">ARMAN-2</strain>
    </source>
</reference>
<sequence length="84" mass="8943">MPNDLGTYGDPGVDADAWIKKALDSSQAANRNTGPAGTVKASTGDEDGNALYIYIAFSILVALAFYFNIFKTLIPTVLILANLF</sequence>